<dbReference type="InterPro" id="IPR024522">
    <property type="entry name" value="DUF3789"/>
</dbReference>
<keyword evidence="3" id="KW-1185">Reference proteome</keyword>
<dbReference type="Proteomes" id="UP001652431">
    <property type="component" value="Unassembled WGS sequence"/>
</dbReference>
<sequence>MWNMITHFLTFTGGMSAGVVLMCLMQAAKQEDEWLENRKREENE</sequence>
<evidence type="ECO:0000256" key="1">
    <source>
        <dbReference type="SAM" id="Phobius"/>
    </source>
</evidence>
<organism evidence="2 3">
    <name type="scientific">Dorea acetigenes</name>
    <dbReference type="NCBI Taxonomy" id="2981787"/>
    <lineage>
        <taxon>Bacteria</taxon>
        <taxon>Bacillati</taxon>
        <taxon>Bacillota</taxon>
        <taxon>Clostridia</taxon>
        <taxon>Lachnospirales</taxon>
        <taxon>Lachnospiraceae</taxon>
        <taxon>Dorea</taxon>
    </lineage>
</organism>
<keyword evidence="1" id="KW-0812">Transmembrane</keyword>
<dbReference type="Pfam" id="PF12664">
    <property type="entry name" value="DUF3789"/>
    <property type="match status" value="1"/>
</dbReference>
<proteinExistence type="predicted"/>
<name>A0ABT2RP21_9FIRM</name>
<evidence type="ECO:0000313" key="2">
    <source>
        <dbReference type="EMBL" id="MCU6687118.1"/>
    </source>
</evidence>
<accession>A0ABT2RP21</accession>
<protein>
    <submittedName>
        <fullName evidence="2">DUF3789 domain-containing protein</fullName>
    </submittedName>
</protein>
<dbReference type="RefSeq" id="WP_074925882.1">
    <property type="nucleotide sequence ID" value="NZ_JAOQJU010000014.1"/>
</dbReference>
<keyword evidence="1" id="KW-0472">Membrane</keyword>
<dbReference type="EMBL" id="JAOQJU010000014">
    <property type="protein sequence ID" value="MCU6687118.1"/>
    <property type="molecule type" value="Genomic_DNA"/>
</dbReference>
<feature type="transmembrane region" description="Helical" evidence="1">
    <location>
        <begin position="6"/>
        <end position="28"/>
    </location>
</feature>
<comment type="caution">
    <text evidence="2">The sequence shown here is derived from an EMBL/GenBank/DDBJ whole genome shotgun (WGS) entry which is preliminary data.</text>
</comment>
<reference evidence="2 3" key="1">
    <citation type="journal article" date="2021" name="ISME Commun">
        <title>Automated analysis of genomic sequences facilitates high-throughput and comprehensive description of bacteria.</title>
        <authorList>
            <person name="Hitch T.C.A."/>
        </authorList>
    </citation>
    <scope>NUCLEOTIDE SEQUENCE [LARGE SCALE GENOMIC DNA]</scope>
    <source>
        <strain evidence="2 3">Sanger_03</strain>
    </source>
</reference>
<evidence type="ECO:0000313" key="3">
    <source>
        <dbReference type="Proteomes" id="UP001652431"/>
    </source>
</evidence>
<gene>
    <name evidence="2" type="ORF">OCV99_11305</name>
</gene>
<keyword evidence="1" id="KW-1133">Transmembrane helix</keyword>